<name>A0A937XEV8_UNCW3</name>
<accession>A0A937XEV8</accession>
<proteinExistence type="predicted"/>
<dbReference type="Proteomes" id="UP000779900">
    <property type="component" value="Unassembled WGS sequence"/>
</dbReference>
<sequence>MPELTTEFFASQTAEIFDHACSEVGVRITFVVGNELQPMRSIRRFSTVVRLMKEGLAAKKDAAGLARLEAEQESPSGQDRIRWKFHEHARFVSANGQPVKTYFYIVELARNDAIDAVITTNYDLWLDSLMMDGRFPARGVLNPQADLGLADRSDGYYAIESRARVPKIWKVHGSLSHVSFRKCHCLFRLPRFIVGRADEGFVTFGRFSHRHYIERRGGQSPRAECIAGDCGEYVHHLDTNYEGSVRDTFGPEITAACSHIANCSDRTCIILVGFRGSEVEELNKPLIDRVRRRLPVLAIFSSDQARDSKLLAALRGEESFVWSVGSVTSIFNAAASRSSFVERWRERIEADYFDRGLIAYDGSDVLDWGVGS</sequence>
<protein>
    <recommendedName>
        <fullName evidence="3">SIR2-like domain-containing protein</fullName>
    </recommendedName>
</protein>
<comment type="caution">
    <text evidence="1">The sequence shown here is derived from an EMBL/GenBank/DDBJ whole genome shotgun (WGS) entry which is preliminary data.</text>
</comment>
<gene>
    <name evidence="1" type="ORF">FJY68_09785</name>
</gene>
<evidence type="ECO:0000313" key="2">
    <source>
        <dbReference type="Proteomes" id="UP000779900"/>
    </source>
</evidence>
<organism evidence="1 2">
    <name type="scientific">candidate division WOR-3 bacterium</name>
    <dbReference type="NCBI Taxonomy" id="2052148"/>
    <lineage>
        <taxon>Bacteria</taxon>
        <taxon>Bacteria division WOR-3</taxon>
    </lineage>
</organism>
<dbReference type="SUPFAM" id="SSF52467">
    <property type="entry name" value="DHS-like NAD/FAD-binding domain"/>
    <property type="match status" value="1"/>
</dbReference>
<dbReference type="AlphaFoldDB" id="A0A937XEV8"/>
<evidence type="ECO:0000313" key="1">
    <source>
        <dbReference type="EMBL" id="MBM3332118.1"/>
    </source>
</evidence>
<dbReference type="EMBL" id="VGIR01000061">
    <property type="protein sequence ID" value="MBM3332118.1"/>
    <property type="molecule type" value="Genomic_DNA"/>
</dbReference>
<evidence type="ECO:0008006" key="3">
    <source>
        <dbReference type="Google" id="ProtNLM"/>
    </source>
</evidence>
<reference evidence="1" key="1">
    <citation type="submission" date="2019-03" db="EMBL/GenBank/DDBJ databases">
        <title>Lake Tanganyika Metagenome-Assembled Genomes (MAGs).</title>
        <authorList>
            <person name="Tran P."/>
        </authorList>
    </citation>
    <scope>NUCLEOTIDE SEQUENCE</scope>
    <source>
        <strain evidence="1">K_DeepCast_150m_m2_040</strain>
    </source>
</reference>
<dbReference type="InterPro" id="IPR029035">
    <property type="entry name" value="DHS-like_NAD/FAD-binding_dom"/>
</dbReference>